<keyword evidence="3" id="KW-1003">Cell membrane</keyword>
<feature type="transmembrane region" description="Helical" evidence="10">
    <location>
        <begin position="430"/>
        <end position="453"/>
    </location>
</feature>
<feature type="transmembrane region" description="Helical" evidence="10">
    <location>
        <begin position="340"/>
        <end position="359"/>
    </location>
</feature>
<dbReference type="InterPro" id="IPR011701">
    <property type="entry name" value="MFS"/>
</dbReference>
<dbReference type="InterPro" id="IPR050327">
    <property type="entry name" value="Proton-linked_MCT"/>
</dbReference>
<feature type="transmembrane region" description="Helical" evidence="10">
    <location>
        <begin position="163"/>
        <end position="188"/>
    </location>
</feature>
<accession>A0AAD1WP19</accession>
<dbReference type="Pfam" id="PF07690">
    <property type="entry name" value="MFS_1"/>
    <property type="match status" value="2"/>
</dbReference>
<keyword evidence="12" id="KW-1185">Reference proteome</keyword>
<comment type="function">
    <text evidence="9">Extracellular pH-and Na(+)-sensitive low-affinity creatine transporter. Also functions as a pH-independent carnitine efflux transporter.</text>
</comment>
<dbReference type="FunFam" id="1.20.1250.20:FF:000127">
    <property type="entry name" value="Monocarboxylate transporter 9 isoform X2"/>
    <property type="match status" value="1"/>
</dbReference>
<feature type="transmembrane region" description="Helical" evidence="10">
    <location>
        <begin position="397"/>
        <end position="418"/>
    </location>
</feature>
<feature type="transmembrane region" description="Helical" evidence="10">
    <location>
        <begin position="51"/>
        <end position="69"/>
    </location>
</feature>
<dbReference type="InterPro" id="IPR036259">
    <property type="entry name" value="MFS_trans_sf"/>
</dbReference>
<evidence type="ECO:0000256" key="5">
    <source>
        <dbReference type="ARBA" id="ARBA00022989"/>
    </source>
</evidence>
<dbReference type="GO" id="GO:0008028">
    <property type="term" value="F:monocarboxylic acid transmembrane transporter activity"/>
    <property type="evidence" value="ECO:0007669"/>
    <property type="project" value="TreeGrafter"/>
</dbReference>
<keyword evidence="4 10" id="KW-0812">Transmembrane</keyword>
<feature type="transmembrane region" description="Helical" evidence="10">
    <location>
        <begin position="459"/>
        <end position="485"/>
    </location>
</feature>
<proteinExistence type="inferred from homology"/>
<dbReference type="EMBL" id="OW240922">
    <property type="protein sequence ID" value="CAH2322228.1"/>
    <property type="molecule type" value="Genomic_DNA"/>
</dbReference>
<evidence type="ECO:0000256" key="8">
    <source>
        <dbReference type="ARBA" id="ARBA00035039"/>
    </source>
</evidence>
<feature type="transmembrane region" description="Helical" evidence="10">
    <location>
        <begin position="304"/>
        <end position="320"/>
    </location>
</feature>
<evidence type="ECO:0000256" key="3">
    <source>
        <dbReference type="ARBA" id="ARBA00022475"/>
    </source>
</evidence>
<keyword evidence="6 10" id="KW-0472">Membrane</keyword>
<evidence type="ECO:0000256" key="1">
    <source>
        <dbReference type="ARBA" id="ARBA00004651"/>
    </source>
</evidence>
<protein>
    <recommendedName>
        <fullName evidence="7">Monocarboxylate transporter 9</fullName>
    </recommendedName>
    <alternativeName>
        <fullName evidence="8">Solute carrier family 16 member 9</fullName>
    </alternativeName>
</protein>
<dbReference type="Proteomes" id="UP001295444">
    <property type="component" value="Chromosome 11"/>
</dbReference>
<evidence type="ECO:0000313" key="11">
    <source>
        <dbReference type="EMBL" id="CAH2322228.1"/>
    </source>
</evidence>
<sequence>MSYQKPPDGGWGWIIVTISFFIQFLCYGSPLSVGVLYVEWLDVFEEGKGKTAWVGSLAAGFGLLASPLCSASVTSFGARPVTIFSSFLVAAGLILSSFAPSLYFLYFSYGFMVGFGCGLLYTATVTITCQYFDKRRGLALGIISTGSSVGTFIYAGLQKELISIYGLDGCLLIVGALSLNILACGILLRPLPCASTTSLEKTNSEKTPDNYLIYHEKQPNTEENTCMLEKLSGNENNRTCTPTADRKKAVNSNVNGVSALHARENDTYNNSVTETNICKQIAKNKCHRYLDYWEKTVDLFKNKVFSALFVAILLFDIGGFPPALLLEDVAKSANIDEDSMVVPLVSIIGFTMAIGKLSLGILADFKWINALYLYIFTLLATGVALIAVPFANSYATLAILAGTLGFLSGNWSIFPYVTTTTVGLDKLTHAYGVLMFFAGVGNCLGPPIVGWFFDWTQTYHIAFYFCGICVLLGGLLLLIVTLPFWDMCKKKTEPSSKKYIYKVASGV</sequence>
<dbReference type="GO" id="GO:0005886">
    <property type="term" value="C:plasma membrane"/>
    <property type="evidence" value="ECO:0007669"/>
    <property type="project" value="UniProtKB-SubCell"/>
</dbReference>
<name>A0AAD1WP19_PELCU</name>
<reference evidence="11" key="1">
    <citation type="submission" date="2022-03" db="EMBL/GenBank/DDBJ databases">
        <authorList>
            <person name="Alioto T."/>
            <person name="Alioto T."/>
            <person name="Gomez Garrido J."/>
        </authorList>
    </citation>
    <scope>NUCLEOTIDE SEQUENCE</scope>
</reference>
<organism evidence="11 12">
    <name type="scientific">Pelobates cultripes</name>
    <name type="common">Western spadefoot toad</name>
    <dbReference type="NCBI Taxonomy" id="61616"/>
    <lineage>
        <taxon>Eukaryota</taxon>
        <taxon>Metazoa</taxon>
        <taxon>Chordata</taxon>
        <taxon>Craniata</taxon>
        <taxon>Vertebrata</taxon>
        <taxon>Euteleostomi</taxon>
        <taxon>Amphibia</taxon>
        <taxon>Batrachia</taxon>
        <taxon>Anura</taxon>
        <taxon>Pelobatoidea</taxon>
        <taxon>Pelobatidae</taxon>
        <taxon>Pelobates</taxon>
    </lineage>
</organism>
<feature type="transmembrane region" description="Helical" evidence="10">
    <location>
        <begin position="12"/>
        <end position="31"/>
    </location>
</feature>
<comment type="similarity">
    <text evidence="2">Belongs to the major facilitator superfamily. Monocarboxylate porter (TC 2.A.1.13) family.</text>
</comment>
<gene>
    <name evidence="11" type="ORF">PECUL_23A045135</name>
</gene>
<evidence type="ECO:0000256" key="4">
    <source>
        <dbReference type="ARBA" id="ARBA00022692"/>
    </source>
</evidence>
<keyword evidence="5 10" id="KW-1133">Transmembrane helix</keyword>
<feature type="transmembrane region" description="Helical" evidence="10">
    <location>
        <begin position="81"/>
        <end position="99"/>
    </location>
</feature>
<evidence type="ECO:0000256" key="2">
    <source>
        <dbReference type="ARBA" id="ARBA00006727"/>
    </source>
</evidence>
<dbReference type="SUPFAM" id="SSF103473">
    <property type="entry name" value="MFS general substrate transporter"/>
    <property type="match status" value="1"/>
</dbReference>
<evidence type="ECO:0000256" key="9">
    <source>
        <dbReference type="ARBA" id="ARBA00058966"/>
    </source>
</evidence>
<dbReference type="Gene3D" id="1.20.1250.20">
    <property type="entry name" value="MFS general substrate transporter like domains"/>
    <property type="match status" value="2"/>
</dbReference>
<evidence type="ECO:0000256" key="10">
    <source>
        <dbReference type="SAM" id="Phobius"/>
    </source>
</evidence>
<dbReference type="AlphaFoldDB" id="A0AAD1WP19"/>
<evidence type="ECO:0000256" key="7">
    <source>
        <dbReference type="ARBA" id="ARBA00035035"/>
    </source>
</evidence>
<dbReference type="PANTHER" id="PTHR11360">
    <property type="entry name" value="MONOCARBOXYLATE TRANSPORTER"/>
    <property type="match status" value="1"/>
</dbReference>
<feature type="transmembrane region" description="Helical" evidence="10">
    <location>
        <begin position="105"/>
        <end position="125"/>
    </location>
</feature>
<evidence type="ECO:0000256" key="6">
    <source>
        <dbReference type="ARBA" id="ARBA00023136"/>
    </source>
</evidence>
<comment type="subcellular location">
    <subcellularLocation>
        <location evidence="1">Cell membrane</location>
        <topology evidence="1">Multi-pass membrane protein</topology>
    </subcellularLocation>
</comment>
<dbReference type="PANTHER" id="PTHR11360:SF158">
    <property type="entry name" value="MONOCARBOXYLATE TRANSPORTER 9"/>
    <property type="match status" value="1"/>
</dbReference>
<feature type="transmembrane region" description="Helical" evidence="10">
    <location>
        <begin position="137"/>
        <end position="157"/>
    </location>
</feature>
<evidence type="ECO:0000313" key="12">
    <source>
        <dbReference type="Proteomes" id="UP001295444"/>
    </source>
</evidence>
<feature type="transmembrane region" description="Helical" evidence="10">
    <location>
        <begin position="371"/>
        <end position="391"/>
    </location>
</feature>